<accession>A0A1I1GCU6</accession>
<proteinExistence type="inferred from homology"/>
<feature type="transmembrane region" description="Helical" evidence="7">
    <location>
        <begin position="134"/>
        <end position="160"/>
    </location>
</feature>
<keyword evidence="2 7" id="KW-0813">Transport</keyword>
<dbReference type="STRING" id="753702.SAMN04488102_1033"/>
<keyword evidence="4 7" id="KW-0812">Transmembrane</keyword>
<dbReference type="AlphaFoldDB" id="A0A1I1GCU6"/>
<organism evidence="9 10">
    <name type="scientific">Alkalibacterium subtropicum</name>
    <dbReference type="NCBI Taxonomy" id="753702"/>
    <lineage>
        <taxon>Bacteria</taxon>
        <taxon>Bacillati</taxon>
        <taxon>Bacillota</taxon>
        <taxon>Bacilli</taxon>
        <taxon>Lactobacillales</taxon>
        <taxon>Carnobacteriaceae</taxon>
        <taxon>Alkalibacterium</taxon>
    </lineage>
</organism>
<evidence type="ECO:0000256" key="6">
    <source>
        <dbReference type="ARBA" id="ARBA00023136"/>
    </source>
</evidence>
<evidence type="ECO:0000256" key="4">
    <source>
        <dbReference type="ARBA" id="ARBA00022692"/>
    </source>
</evidence>
<protein>
    <submittedName>
        <fullName evidence="9">Lactose/L-arabinose transport system permease protein</fullName>
    </submittedName>
</protein>
<evidence type="ECO:0000256" key="2">
    <source>
        <dbReference type="ARBA" id="ARBA00022448"/>
    </source>
</evidence>
<dbReference type="Gene3D" id="1.10.3720.10">
    <property type="entry name" value="MetI-like"/>
    <property type="match status" value="1"/>
</dbReference>
<dbReference type="Pfam" id="PF00528">
    <property type="entry name" value="BPD_transp_1"/>
    <property type="match status" value="1"/>
</dbReference>
<dbReference type="Proteomes" id="UP000199612">
    <property type="component" value="Unassembled WGS sequence"/>
</dbReference>
<feature type="transmembrane region" description="Helical" evidence="7">
    <location>
        <begin position="69"/>
        <end position="92"/>
    </location>
</feature>
<evidence type="ECO:0000256" key="5">
    <source>
        <dbReference type="ARBA" id="ARBA00022989"/>
    </source>
</evidence>
<dbReference type="CDD" id="cd06261">
    <property type="entry name" value="TM_PBP2"/>
    <property type="match status" value="1"/>
</dbReference>
<dbReference type="PANTHER" id="PTHR43744">
    <property type="entry name" value="ABC TRANSPORTER PERMEASE PROTEIN MG189-RELATED-RELATED"/>
    <property type="match status" value="1"/>
</dbReference>
<dbReference type="PROSITE" id="PS50928">
    <property type="entry name" value="ABC_TM1"/>
    <property type="match status" value="1"/>
</dbReference>
<dbReference type="InterPro" id="IPR035906">
    <property type="entry name" value="MetI-like_sf"/>
</dbReference>
<dbReference type="OrthoDB" id="9771544at2"/>
<dbReference type="GO" id="GO:0055085">
    <property type="term" value="P:transmembrane transport"/>
    <property type="evidence" value="ECO:0007669"/>
    <property type="project" value="InterPro"/>
</dbReference>
<name>A0A1I1GCU6_9LACT</name>
<keyword evidence="6 7" id="KW-0472">Membrane</keyword>
<feature type="transmembrane region" description="Helical" evidence="7">
    <location>
        <begin position="12"/>
        <end position="31"/>
    </location>
</feature>
<keyword evidence="5 7" id="KW-1133">Transmembrane helix</keyword>
<dbReference type="GO" id="GO:0005886">
    <property type="term" value="C:plasma membrane"/>
    <property type="evidence" value="ECO:0007669"/>
    <property type="project" value="UniProtKB-SubCell"/>
</dbReference>
<dbReference type="RefSeq" id="WP_091528743.1">
    <property type="nucleotide sequence ID" value="NZ_FOLT01000003.1"/>
</dbReference>
<dbReference type="InterPro" id="IPR000515">
    <property type="entry name" value="MetI-like"/>
</dbReference>
<feature type="transmembrane region" description="Helical" evidence="7">
    <location>
        <begin position="104"/>
        <end position="128"/>
    </location>
</feature>
<evidence type="ECO:0000256" key="3">
    <source>
        <dbReference type="ARBA" id="ARBA00022475"/>
    </source>
</evidence>
<feature type="transmembrane region" description="Helical" evidence="7">
    <location>
        <begin position="243"/>
        <end position="264"/>
    </location>
</feature>
<dbReference type="EMBL" id="FOLT01000003">
    <property type="protein sequence ID" value="SFC09102.1"/>
    <property type="molecule type" value="Genomic_DNA"/>
</dbReference>
<keyword evidence="10" id="KW-1185">Reference proteome</keyword>
<evidence type="ECO:0000259" key="8">
    <source>
        <dbReference type="PROSITE" id="PS50928"/>
    </source>
</evidence>
<dbReference type="SUPFAM" id="SSF161098">
    <property type="entry name" value="MetI-like"/>
    <property type="match status" value="1"/>
</dbReference>
<feature type="domain" description="ABC transmembrane type-1" evidence="8">
    <location>
        <begin position="69"/>
        <end position="264"/>
    </location>
</feature>
<comment type="subcellular location">
    <subcellularLocation>
        <location evidence="1 7">Cell membrane</location>
        <topology evidence="1 7">Multi-pass membrane protein</topology>
    </subcellularLocation>
</comment>
<dbReference type="PANTHER" id="PTHR43744:SF2">
    <property type="entry name" value="ARABINOOLIGOSACCHARIDES TRANSPORT SYSTEM PERMEASE PROTEIN ARAQ"/>
    <property type="match status" value="1"/>
</dbReference>
<reference evidence="10" key="1">
    <citation type="submission" date="2016-10" db="EMBL/GenBank/DDBJ databases">
        <authorList>
            <person name="Varghese N."/>
            <person name="Submissions S."/>
        </authorList>
    </citation>
    <scope>NUCLEOTIDE SEQUENCE [LARGE SCALE GENOMIC DNA]</scope>
    <source>
        <strain evidence="10">DSM 23664</strain>
    </source>
</reference>
<sequence>MKNEKRMKRIATYVFLILVSFIFFFPFYFLIVSITNPSIDITRGDLLPGSHLIENFRTMIETTPIGLSIWNSALVSVGQTIISIFVSSLAGYGFEVHPSRGKEVVYNIILLSMMIPFAALMVPLFRLFGTISGIVPALGIDTLFGVVLPYVSTAFLVFFFRQNTKMFPKELIEAGRIDGLSELGIFVKIFIPTMKTTYAAAGIVTFMNSWNNYLWPLIVLQSPSNYTVPLVISAMGSGYTIDYGSVMIAIFITTIPTAVIFFVLQKYFVQGMVGSIK</sequence>
<comment type="similarity">
    <text evidence="7">Belongs to the binding-protein-dependent transport system permease family.</text>
</comment>
<evidence type="ECO:0000313" key="9">
    <source>
        <dbReference type="EMBL" id="SFC09102.1"/>
    </source>
</evidence>
<evidence type="ECO:0000256" key="7">
    <source>
        <dbReference type="RuleBase" id="RU363032"/>
    </source>
</evidence>
<evidence type="ECO:0000313" key="10">
    <source>
        <dbReference type="Proteomes" id="UP000199612"/>
    </source>
</evidence>
<keyword evidence="3" id="KW-1003">Cell membrane</keyword>
<gene>
    <name evidence="9" type="ORF">SAMN04488102_1033</name>
</gene>
<evidence type="ECO:0000256" key="1">
    <source>
        <dbReference type="ARBA" id="ARBA00004651"/>
    </source>
</evidence>